<proteinExistence type="predicted"/>
<dbReference type="EMBL" id="JBHMCF010000046">
    <property type="protein sequence ID" value="MFB9476277.1"/>
    <property type="molecule type" value="Genomic_DNA"/>
</dbReference>
<keyword evidence="2" id="KW-1185">Reference proteome</keyword>
<dbReference type="RefSeq" id="WP_345405186.1">
    <property type="nucleotide sequence ID" value="NZ_BAAAXS010000001.1"/>
</dbReference>
<comment type="caution">
    <text evidence="1">The sequence shown here is derived from an EMBL/GenBank/DDBJ whole genome shotgun (WGS) entry which is preliminary data.</text>
</comment>
<name>A0ABV5P1A1_9ACTN</name>
<gene>
    <name evidence="1" type="ORF">ACFFR3_42845</name>
</gene>
<sequence>MLPLAVVGRSAAPVAAADLMWYPEAALNADGRMGIFAMDTASRTTYHKWQVEPNGGWSPMVPV</sequence>
<protein>
    <submittedName>
        <fullName evidence="1">Uncharacterized protein</fullName>
    </submittedName>
</protein>
<reference evidence="1 2" key="1">
    <citation type="submission" date="2024-09" db="EMBL/GenBank/DDBJ databases">
        <authorList>
            <person name="Sun Q."/>
            <person name="Mori K."/>
        </authorList>
    </citation>
    <scope>NUCLEOTIDE SEQUENCE [LARGE SCALE GENOMIC DNA]</scope>
    <source>
        <strain evidence="1 2">JCM 3324</strain>
    </source>
</reference>
<organism evidence="1 2">
    <name type="scientific">Nonomuraea salmonea</name>
    <dbReference type="NCBI Taxonomy" id="46181"/>
    <lineage>
        <taxon>Bacteria</taxon>
        <taxon>Bacillati</taxon>
        <taxon>Actinomycetota</taxon>
        <taxon>Actinomycetes</taxon>
        <taxon>Streptosporangiales</taxon>
        <taxon>Streptosporangiaceae</taxon>
        <taxon>Nonomuraea</taxon>
    </lineage>
</organism>
<accession>A0ABV5P1A1</accession>
<evidence type="ECO:0000313" key="2">
    <source>
        <dbReference type="Proteomes" id="UP001589568"/>
    </source>
</evidence>
<dbReference type="Proteomes" id="UP001589568">
    <property type="component" value="Unassembled WGS sequence"/>
</dbReference>
<evidence type="ECO:0000313" key="1">
    <source>
        <dbReference type="EMBL" id="MFB9476277.1"/>
    </source>
</evidence>